<protein>
    <recommendedName>
        <fullName evidence="3">Antitoxin</fullName>
    </recommendedName>
</protein>
<evidence type="ECO:0000313" key="1">
    <source>
        <dbReference type="EMBL" id="OGL39133.1"/>
    </source>
</evidence>
<dbReference type="Proteomes" id="UP000178526">
    <property type="component" value="Unassembled WGS sequence"/>
</dbReference>
<dbReference type="EMBL" id="MGDB01000127">
    <property type="protein sequence ID" value="OGL39133.1"/>
    <property type="molecule type" value="Genomic_DNA"/>
</dbReference>
<reference evidence="1 2" key="1">
    <citation type="journal article" date="2016" name="Nat. Commun.">
        <title>Thousands of microbial genomes shed light on interconnected biogeochemical processes in an aquifer system.</title>
        <authorList>
            <person name="Anantharaman K."/>
            <person name="Brown C.T."/>
            <person name="Hug L.A."/>
            <person name="Sharon I."/>
            <person name="Castelle C.J."/>
            <person name="Probst A.J."/>
            <person name="Thomas B.C."/>
            <person name="Singh A."/>
            <person name="Wilkins M.J."/>
            <person name="Karaoz U."/>
            <person name="Brodie E.L."/>
            <person name="Williams K.H."/>
            <person name="Hubbard S.S."/>
            <person name="Banfield J.F."/>
        </authorList>
    </citation>
    <scope>NUCLEOTIDE SEQUENCE [LARGE SCALE GENOMIC DNA]</scope>
</reference>
<dbReference type="AlphaFoldDB" id="A0A1F7RC64"/>
<comment type="caution">
    <text evidence="1">The sequence shown here is derived from an EMBL/GenBank/DDBJ whole genome shotgun (WGS) entry which is preliminary data.</text>
</comment>
<dbReference type="InterPro" id="IPR007367">
    <property type="entry name" value="DUF433"/>
</dbReference>
<dbReference type="SUPFAM" id="SSF46689">
    <property type="entry name" value="Homeodomain-like"/>
    <property type="match status" value="1"/>
</dbReference>
<gene>
    <name evidence="1" type="ORF">A2042_07990</name>
</gene>
<proteinExistence type="predicted"/>
<dbReference type="InterPro" id="IPR009057">
    <property type="entry name" value="Homeodomain-like_sf"/>
</dbReference>
<dbReference type="Pfam" id="PF04255">
    <property type="entry name" value="DUF433"/>
    <property type="match status" value="1"/>
</dbReference>
<dbReference type="InterPro" id="IPR036388">
    <property type="entry name" value="WH-like_DNA-bd_sf"/>
</dbReference>
<dbReference type="PANTHER" id="PTHR34849:SF3">
    <property type="entry name" value="SSR2962 PROTEIN"/>
    <property type="match status" value="1"/>
</dbReference>
<organism evidence="1 2">
    <name type="scientific">Candidatus Schekmanbacteria bacterium GWA2_38_11</name>
    <dbReference type="NCBI Taxonomy" id="1817876"/>
    <lineage>
        <taxon>Bacteria</taxon>
        <taxon>Candidatus Schekmaniibacteriota</taxon>
    </lineage>
</organism>
<name>A0A1F7RC64_9BACT</name>
<evidence type="ECO:0000313" key="2">
    <source>
        <dbReference type="Proteomes" id="UP000178526"/>
    </source>
</evidence>
<dbReference type="Gene3D" id="1.10.10.10">
    <property type="entry name" value="Winged helix-like DNA-binding domain superfamily/Winged helix DNA-binding domain"/>
    <property type="match status" value="1"/>
</dbReference>
<evidence type="ECO:0008006" key="3">
    <source>
        <dbReference type="Google" id="ProtNLM"/>
    </source>
</evidence>
<accession>A0A1F7RC64</accession>
<dbReference type="PANTHER" id="PTHR34849">
    <property type="entry name" value="SSL5025 PROTEIN"/>
    <property type="match status" value="1"/>
</dbReference>
<sequence length="70" mass="7705">MKEELIICDPKILSGKPILKETRISVAFILQCFASGITTEEILRGYPALTREGITAALEYAAKNFEGDCL</sequence>